<dbReference type="AlphaFoldDB" id="A0A2V3VYG6"/>
<comment type="caution">
    <text evidence="1">The sequence shown here is derived from an EMBL/GenBank/DDBJ whole genome shotgun (WGS) entry which is preliminary data.</text>
</comment>
<evidence type="ECO:0000313" key="2">
    <source>
        <dbReference type="Proteomes" id="UP000247978"/>
    </source>
</evidence>
<proteinExistence type="predicted"/>
<keyword evidence="2" id="KW-1185">Reference proteome</keyword>
<protein>
    <submittedName>
        <fullName evidence="1">Putative transposase/invertase (TIGR01784 family)</fullName>
    </submittedName>
</protein>
<reference evidence="1 2" key="1">
    <citation type="submission" date="2018-05" db="EMBL/GenBank/DDBJ databases">
        <title>Genomic Encyclopedia of Type Strains, Phase IV (KMG-IV): sequencing the most valuable type-strain genomes for metagenomic binning, comparative biology and taxonomic classification.</title>
        <authorList>
            <person name="Goeker M."/>
        </authorList>
    </citation>
    <scope>NUCLEOTIDE SEQUENCE [LARGE SCALE GENOMIC DNA]</scope>
    <source>
        <strain evidence="1 2">DSM 28556</strain>
    </source>
</reference>
<sequence>MQVKLEFMQILARLQVNKAQHRLLYGFFESYLKLTKEEEEMFVKEARKLEDADKILKIPISYEEEGKRLGRVHGKKEVALEMLKDGFPIDKISKLTRLTNDEIEQLKQLM</sequence>
<evidence type="ECO:0000313" key="1">
    <source>
        <dbReference type="EMBL" id="PXW85941.1"/>
    </source>
</evidence>
<name>A0A2V3VYG6_9BACI</name>
<gene>
    <name evidence="1" type="ORF">DFR56_109104</name>
</gene>
<accession>A0A2V3VYG6</accession>
<dbReference type="Proteomes" id="UP000247978">
    <property type="component" value="Unassembled WGS sequence"/>
</dbReference>
<dbReference type="RefSeq" id="WP_244916513.1">
    <property type="nucleotide sequence ID" value="NZ_JBHUHB010000001.1"/>
</dbReference>
<dbReference type="EMBL" id="QJJQ01000009">
    <property type="protein sequence ID" value="PXW85941.1"/>
    <property type="molecule type" value="Genomic_DNA"/>
</dbReference>
<organism evidence="1 2">
    <name type="scientific">Pseudogracilibacillus auburnensis</name>
    <dbReference type="NCBI Taxonomy" id="1494959"/>
    <lineage>
        <taxon>Bacteria</taxon>
        <taxon>Bacillati</taxon>
        <taxon>Bacillota</taxon>
        <taxon>Bacilli</taxon>
        <taxon>Bacillales</taxon>
        <taxon>Bacillaceae</taxon>
        <taxon>Pseudogracilibacillus</taxon>
    </lineage>
</organism>